<dbReference type="SUPFAM" id="SSF55785">
    <property type="entry name" value="PYP-like sensor domain (PAS domain)"/>
    <property type="match status" value="2"/>
</dbReference>
<dbReference type="Pfam" id="PF07228">
    <property type="entry name" value="SpoIIE"/>
    <property type="match status" value="1"/>
</dbReference>
<keyword evidence="5" id="KW-1185">Reference proteome</keyword>
<gene>
    <name evidence="4" type="ORF">V8V93_02835</name>
</gene>
<dbReference type="InterPro" id="IPR035965">
    <property type="entry name" value="PAS-like_dom_sf"/>
</dbReference>
<dbReference type="PANTHER" id="PTHR43156">
    <property type="entry name" value="STAGE II SPORULATION PROTEIN E-RELATED"/>
    <property type="match status" value="1"/>
</dbReference>
<dbReference type="InterPro" id="IPR052016">
    <property type="entry name" value="Bact_Sigma-Reg"/>
</dbReference>
<sequence>MAEPATMSRQELLDEIDRLRAELAQCRKRGPGEPACGEAMETEMEQLREARETMEVVNVIVENSPAVVFRRLADDTHRLIYISENLRQWGYSAADFLAGRMGFDDILHPDDQKRVEDEIEQCRLEEVEEYTQEYRVVTADGEVRWVSDETSVVRDGAGRRVYNQGVLVDVTASKQAREALEASEFKFRRTIEGAAEGYVLLDGDLTIREVNDAYCRMLGYEREELVGRRPHDFATLDYQRFLESNRERLRNEKGRRFEGSMIHRDGHVVPVLINANTLFDADGGFLGNVAFVADLTEQKKALNLAAEVQKGLLPRRAPRIPGLDVAGRSEPSELTGGDYFDYFEPVDPERPVLSVAVGDISGHGVDAALLMTTARGFLRMRAGQPGSPGQIVTEMNRHLAGDLYGSGRFMTLFYLRLDAGEGKAAWVRAGHDPALIYCPVHDDFTALGADAGLPLGVLRETRYGEESGDILPGQLIAIGTDGIWEARNAGGEMFGKDRFKAVLRGHAGESAREVVDAVFDAVREYSGGAKLEDDVTLVVIKYGATP</sequence>
<feature type="domain" description="PAC" evidence="3">
    <location>
        <begin position="255"/>
        <end position="307"/>
    </location>
</feature>
<reference evidence="4 5" key="1">
    <citation type="submission" date="2024-03" db="EMBL/GenBank/DDBJ databases">
        <title>Phenotype and Genome Characterization of a Sulfate-Reducing Bacterium Pseudodesulfovibrio sp. strain 5S69, isolated from Petroleum Reservoir in Tatarstan (Russia).</title>
        <authorList>
            <person name="Bidzhieva S.K."/>
            <person name="Kadnikov V."/>
            <person name="Tourova T.P."/>
            <person name="Samigullina S.R."/>
            <person name="Sokolova D.S."/>
            <person name="Poltaraus A.B."/>
            <person name="Avtukh A.N."/>
            <person name="Tereshina V.M."/>
            <person name="Mardanov A.V."/>
            <person name="Nazina T.N."/>
        </authorList>
    </citation>
    <scope>NUCLEOTIDE SEQUENCE [LARGE SCALE GENOMIC DNA]</scope>
    <source>
        <strain evidence="4 5">5S69</strain>
    </source>
</reference>
<dbReference type="Gene3D" id="3.60.40.10">
    <property type="entry name" value="PPM-type phosphatase domain"/>
    <property type="match status" value="1"/>
</dbReference>
<keyword evidence="1" id="KW-0378">Hydrolase</keyword>
<dbReference type="EMBL" id="CP146609">
    <property type="protein sequence ID" value="WWX23146.1"/>
    <property type="molecule type" value="Genomic_DNA"/>
</dbReference>
<dbReference type="RefSeq" id="WP_338668860.1">
    <property type="nucleotide sequence ID" value="NZ_CP146609.1"/>
</dbReference>
<protein>
    <submittedName>
        <fullName evidence="4">SpoIIE family protein phosphatase</fullName>
    </submittedName>
</protein>
<feature type="domain" description="PAS" evidence="2">
    <location>
        <begin position="183"/>
        <end position="228"/>
    </location>
</feature>
<dbReference type="PROSITE" id="PS50113">
    <property type="entry name" value="PAC"/>
    <property type="match status" value="2"/>
</dbReference>
<dbReference type="PROSITE" id="PS50112">
    <property type="entry name" value="PAS"/>
    <property type="match status" value="1"/>
</dbReference>
<name>A0ABZ2J204_9BACT</name>
<proteinExistence type="predicted"/>
<dbReference type="Gene3D" id="3.30.450.20">
    <property type="entry name" value="PAS domain"/>
    <property type="match status" value="2"/>
</dbReference>
<dbReference type="InterPro" id="IPR000700">
    <property type="entry name" value="PAS-assoc_C"/>
</dbReference>
<evidence type="ECO:0000259" key="3">
    <source>
        <dbReference type="PROSITE" id="PS50113"/>
    </source>
</evidence>
<evidence type="ECO:0000313" key="4">
    <source>
        <dbReference type="EMBL" id="WWX23146.1"/>
    </source>
</evidence>
<evidence type="ECO:0000256" key="1">
    <source>
        <dbReference type="ARBA" id="ARBA00022801"/>
    </source>
</evidence>
<dbReference type="InterPro" id="IPR013655">
    <property type="entry name" value="PAS_fold_3"/>
</dbReference>
<dbReference type="InterPro" id="IPR036457">
    <property type="entry name" value="PPM-type-like_dom_sf"/>
</dbReference>
<accession>A0ABZ2J204</accession>
<dbReference type="InterPro" id="IPR001610">
    <property type="entry name" value="PAC"/>
</dbReference>
<dbReference type="SMART" id="SM00091">
    <property type="entry name" value="PAS"/>
    <property type="match status" value="2"/>
</dbReference>
<dbReference type="PANTHER" id="PTHR43156:SF2">
    <property type="entry name" value="STAGE II SPORULATION PROTEIN E"/>
    <property type="match status" value="1"/>
</dbReference>
<dbReference type="Proteomes" id="UP001385389">
    <property type="component" value="Chromosome"/>
</dbReference>
<dbReference type="SMART" id="SM00086">
    <property type="entry name" value="PAC"/>
    <property type="match status" value="2"/>
</dbReference>
<dbReference type="SMART" id="SM00331">
    <property type="entry name" value="PP2C_SIG"/>
    <property type="match status" value="1"/>
</dbReference>
<feature type="domain" description="PAC" evidence="3">
    <location>
        <begin position="130"/>
        <end position="182"/>
    </location>
</feature>
<dbReference type="Pfam" id="PF08448">
    <property type="entry name" value="PAS_4"/>
    <property type="match status" value="1"/>
</dbReference>
<evidence type="ECO:0000313" key="5">
    <source>
        <dbReference type="Proteomes" id="UP001385389"/>
    </source>
</evidence>
<dbReference type="Pfam" id="PF08447">
    <property type="entry name" value="PAS_3"/>
    <property type="match status" value="1"/>
</dbReference>
<dbReference type="InterPro" id="IPR013656">
    <property type="entry name" value="PAS_4"/>
</dbReference>
<dbReference type="CDD" id="cd00130">
    <property type="entry name" value="PAS"/>
    <property type="match status" value="2"/>
</dbReference>
<organism evidence="4 5">
    <name type="scientific">Pseudodesulfovibrio methanolicus</name>
    <dbReference type="NCBI Taxonomy" id="3126690"/>
    <lineage>
        <taxon>Bacteria</taxon>
        <taxon>Pseudomonadati</taxon>
        <taxon>Thermodesulfobacteriota</taxon>
        <taxon>Desulfovibrionia</taxon>
        <taxon>Desulfovibrionales</taxon>
        <taxon>Desulfovibrionaceae</taxon>
    </lineage>
</organism>
<dbReference type="InterPro" id="IPR001932">
    <property type="entry name" value="PPM-type_phosphatase-like_dom"/>
</dbReference>
<evidence type="ECO:0000259" key="2">
    <source>
        <dbReference type="PROSITE" id="PS50112"/>
    </source>
</evidence>
<dbReference type="NCBIfam" id="TIGR00229">
    <property type="entry name" value="sensory_box"/>
    <property type="match status" value="2"/>
</dbReference>
<dbReference type="InterPro" id="IPR000014">
    <property type="entry name" value="PAS"/>
</dbReference>